<keyword evidence="1" id="KW-0805">Transcription regulation</keyword>
<dbReference type="OrthoDB" id="9798835at2"/>
<reference evidence="5 6" key="1">
    <citation type="submission" date="2018-09" db="EMBL/GenBank/DDBJ databases">
        <authorList>
            <person name="Postec A."/>
        </authorList>
    </citation>
    <scope>NUCLEOTIDE SEQUENCE [LARGE SCALE GENOMIC DNA]</scope>
    <source>
        <strain evidence="5">70B-A</strain>
    </source>
</reference>
<keyword evidence="2" id="KW-0238">DNA-binding</keyword>
<evidence type="ECO:0000256" key="2">
    <source>
        <dbReference type="ARBA" id="ARBA00023125"/>
    </source>
</evidence>
<evidence type="ECO:0000313" key="6">
    <source>
        <dbReference type="Proteomes" id="UP000279029"/>
    </source>
</evidence>
<dbReference type="SUPFAM" id="SSF46785">
    <property type="entry name" value="Winged helix' DNA-binding domain"/>
    <property type="match status" value="1"/>
</dbReference>
<sequence length="89" mass="10119">MILFALEAEPLSVSKLIEITGLSQPLVSFHLKVLREANLVLTQRRGTFVYNAICDQSLIPLIREFEKYQPETSTDSSPFPFNCPPWHNA</sequence>
<evidence type="ECO:0000313" key="5">
    <source>
        <dbReference type="EMBL" id="VDN47444.1"/>
    </source>
</evidence>
<protein>
    <submittedName>
        <fullName evidence="5">Transcriptional regulator</fullName>
    </submittedName>
</protein>
<dbReference type="Gene3D" id="1.10.10.10">
    <property type="entry name" value="Winged helix-like DNA-binding domain superfamily/Winged helix DNA-binding domain"/>
    <property type="match status" value="1"/>
</dbReference>
<organism evidence="5 6">
    <name type="scientific">Petrocella atlantisensis</name>
    <dbReference type="NCBI Taxonomy" id="2173034"/>
    <lineage>
        <taxon>Bacteria</taxon>
        <taxon>Bacillati</taxon>
        <taxon>Bacillota</taxon>
        <taxon>Clostridia</taxon>
        <taxon>Lachnospirales</taxon>
        <taxon>Vallitaleaceae</taxon>
        <taxon>Petrocella</taxon>
    </lineage>
</organism>
<dbReference type="NCBIfam" id="NF033788">
    <property type="entry name" value="HTH_metalloreg"/>
    <property type="match status" value="1"/>
</dbReference>
<evidence type="ECO:0000256" key="3">
    <source>
        <dbReference type="ARBA" id="ARBA00023163"/>
    </source>
</evidence>
<dbReference type="SMART" id="SM00418">
    <property type="entry name" value="HTH_ARSR"/>
    <property type="match status" value="1"/>
</dbReference>
<dbReference type="GO" id="GO:0003677">
    <property type="term" value="F:DNA binding"/>
    <property type="evidence" value="ECO:0007669"/>
    <property type="project" value="UniProtKB-KW"/>
</dbReference>
<dbReference type="Proteomes" id="UP000279029">
    <property type="component" value="Chromosome"/>
</dbReference>
<proteinExistence type="predicted"/>
<dbReference type="KEGG" id="cbar:PATL70BA_1559"/>
<dbReference type="PRINTS" id="PR00778">
    <property type="entry name" value="HTHARSR"/>
</dbReference>
<dbReference type="AlphaFoldDB" id="A0A3P7NW68"/>
<gene>
    <name evidence="5" type="ORF">PATL70BA_1559</name>
</gene>
<accession>A0A3P7NW68</accession>
<dbReference type="InterPro" id="IPR036390">
    <property type="entry name" value="WH_DNA-bd_sf"/>
</dbReference>
<keyword evidence="6" id="KW-1185">Reference proteome</keyword>
<dbReference type="PROSITE" id="PS50987">
    <property type="entry name" value="HTH_ARSR_2"/>
    <property type="match status" value="1"/>
</dbReference>
<dbReference type="InterPro" id="IPR001845">
    <property type="entry name" value="HTH_ArsR_DNA-bd_dom"/>
</dbReference>
<dbReference type="InterPro" id="IPR036388">
    <property type="entry name" value="WH-like_DNA-bd_sf"/>
</dbReference>
<feature type="domain" description="HTH arsR-type" evidence="4">
    <location>
        <begin position="1"/>
        <end position="73"/>
    </location>
</feature>
<keyword evidence="3" id="KW-0804">Transcription</keyword>
<dbReference type="GO" id="GO:0003700">
    <property type="term" value="F:DNA-binding transcription factor activity"/>
    <property type="evidence" value="ECO:0007669"/>
    <property type="project" value="InterPro"/>
</dbReference>
<dbReference type="Pfam" id="PF01022">
    <property type="entry name" value="HTH_5"/>
    <property type="match status" value="1"/>
</dbReference>
<dbReference type="EMBL" id="LR130778">
    <property type="protein sequence ID" value="VDN47444.1"/>
    <property type="molecule type" value="Genomic_DNA"/>
</dbReference>
<dbReference type="PANTHER" id="PTHR33154">
    <property type="entry name" value="TRANSCRIPTIONAL REGULATOR, ARSR FAMILY"/>
    <property type="match status" value="1"/>
</dbReference>
<dbReference type="InterPro" id="IPR051081">
    <property type="entry name" value="HTH_MetalResp_TranReg"/>
</dbReference>
<dbReference type="CDD" id="cd00090">
    <property type="entry name" value="HTH_ARSR"/>
    <property type="match status" value="1"/>
</dbReference>
<dbReference type="PANTHER" id="PTHR33154:SF33">
    <property type="entry name" value="TRANSCRIPTIONAL REPRESSOR SDPR"/>
    <property type="match status" value="1"/>
</dbReference>
<evidence type="ECO:0000259" key="4">
    <source>
        <dbReference type="PROSITE" id="PS50987"/>
    </source>
</evidence>
<dbReference type="InterPro" id="IPR011991">
    <property type="entry name" value="ArsR-like_HTH"/>
</dbReference>
<evidence type="ECO:0000256" key="1">
    <source>
        <dbReference type="ARBA" id="ARBA00023015"/>
    </source>
</evidence>
<name>A0A3P7NW68_9FIRM</name>